<sequence>MIFRGKTVVNEENKYQCYKGKNNNIENHGQGMQVSTSFAVFKYQCYSANKDSNCSQKVYYQVELEKSLLNGEICNDVLKNQNTYNNKANNVCVFTPVKEISGSTIAKFRGIIKEEEYNQAQIIPILKSIDRMQ</sequence>
<name>W7XKB1_TETTS</name>
<dbReference type="EMBL" id="GG662845">
    <property type="protein sequence ID" value="EWS76351.1"/>
    <property type="molecule type" value="Genomic_DNA"/>
</dbReference>
<dbReference type="InParanoid" id="W7XKB1"/>
<keyword evidence="2" id="KW-1185">Reference proteome</keyword>
<accession>W7XKB1</accession>
<protein>
    <submittedName>
        <fullName evidence="1">Uncharacterized protein</fullName>
    </submittedName>
</protein>
<gene>
    <name evidence="1" type="ORF">TTHERM_000013409</name>
</gene>
<organism evidence="1 2">
    <name type="scientific">Tetrahymena thermophila (strain SB210)</name>
    <dbReference type="NCBI Taxonomy" id="312017"/>
    <lineage>
        <taxon>Eukaryota</taxon>
        <taxon>Sar</taxon>
        <taxon>Alveolata</taxon>
        <taxon>Ciliophora</taxon>
        <taxon>Intramacronucleata</taxon>
        <taxon>Oligohymenophorea</taxon>
        <taxon>Hymenostomatida</taxon>
        <taxon>Tetrahymenina</taxon>
        <taxon>Tetrahymenidae</taxon>
        <taxon>Tetrahymena</taxon>
    </lineage>
</organism>
<dbReference type="Proteomes" id="UP000009168">
    <property type="component" value="Unassembled WGS sequence"/>
</dbReference>
<proteinExistence type="predicted"/>
<dbReference type="RefSeq" id="XP_012651135.1">
    <property type="nucleotide sequence ID" value="XM_012795681.1"/>
</dbReference>
<dbReference type="KEGG" id="tet:TTHERM_000013409"/>
<dbReference type="AlphaFoldDB" id="W7XKB1"/>
<dbReference type="GeneID" id="24436816"/>
<evidence type="ECO:0000313" key="1">
    <source>
        <dbReference type="EMBL" id="EWS76351.1"/>
    </source>
</evidence>
<reference evidence="2" key="1">
    <citation type="journal article" date="2006" name="PLoS Biol.">
        <title>Macronuclear genome sequence of the ciliate Tetrahymena thermophila, a model eukaryote.</title>
        <authorList>
            <person name="Eisen J.A."/>
            <person name="Coyne R.S."/>
            <person name="Wu M."/>
            <person name="Wu D."/>
            <person name="Thiagarajan M."/>
            <person name="Wortman J.R."/>
            <person name="Badger J.H."/>
            <person name="Ren Q."/>
            <person name="Amedeo P."/>
            <person name="Jones K.M."/>
            <person name="Tallon L.J."/>
            <person name="Delcher A.L."/>
            <person name="Salzberg S.L."/>
            <person name="Silva J.C."/>
            <person name="Haas B.J."/>
            <person name="Majoros W.H."/>
            <person name="Farzad M."/>
            <person name="Carlton J.M."/>
            <person name="Smith R.K. Jr."/>
            <person name="Garg J."/>
            <person name="Pearlman R.E."/>
            <person name="Karrer K.M."/>
            <person name="Sun L."/>
            <person name="Manning G."/>
            <person name="Elde N.C."/>
            <person name="Turkewitz A.P."/>
            <person name="Asai D.J."/>
            <person name="Wilkes D.E."/>
            <person name="Wang Y."/>
            <person name="Cai H."/>
            <person name="Collins K."/>
            <person name="Stewart B.A."/>
            <person name="Lee S.R."/>
            <person name="Wilamowska K."/>
            <person name="Weinberg Z."/>
            <person name="Ruzzo W.L."/>
            <person name="Wloga D."/>
            <person name="Gaertig J."/>
            <person name="Frankel J."/>
            <person name="Tsao C.-C."/>
            <person name="Gorovsky M.A."/>
            <person name="Keeling P.J."/>
            <person name="Waller R.F."/>
            <person name="Patron N.J."/>
            <person name="Cherry J.M."/>
            <person name="Stover N.A."/>
            <person name="Krieger C.J."/>
            <person name="del Toro C."/>
            <person name="Ryder H.F."/>
            <person name="Williamson S.C."/>
            <person name="Barbeau R.A."/>
            <person name="Hamilton E.P."/>
            <person name="Orias E."/>
        </authorList>
    </citation>
    <scope>NUCLEOTIDE SEQUENCE [LARGE SCALE GENOMIC DNA]</scope>
    <source>
        <strain evidence="2">SB210</strain>
    </source>
</reference>
<evidence type="ECO:0000313" key="2">
    <source>
        <dbReference type="Proteomes" id="UP000009168"/>
    </source>
</evidence>